<dbReference type="RefSeq" id="WP_306817597.1">
    <property type="nucleotide sequence ID" value="NZ_JANJZD010000011.1"/>
</dbReference>
<dbReference type="SUPFAM" id="SSF52047">
    <property type="entry name" value="RNI-like"/>
    <property type="match status" value="1"/>
</dbReference>
<dbReference type="EMBL" id="OFSM01000012">
    <property type="protein sequence ID" value="SOY29792.1"/>
    <property type="molecule type" value="Genomic_DNA"/>
</dbReference>
<name>A0A2K4ZH70_9FIRM</name>
<dbReference type="Proteomes" id="UP000236311">
    <property type="component" value="Unassembled WGS sequence"/>
</dbReference>
<keyword evidence="2" id="KW-1185">Reference proteome</keyword>
<evidence type="ECO:0008006" key="3">
    <source>
        <dbReference type="Google" id="ProtNLM"/>
    </source>
</evidence>
<dbReference type="NCBIfam" id="NF038076">
    <property type="entry name" value="fam_STM4015"/>
    <property type="match status" value="1"/>
</dbReference>
<dbReference type="Gene3D" id="3.80.10.10">
    <property type="entry name" value="Ribonuclease Inhibitor"/>
    <property type="match status" value="1"/>
</dbReference>
<reference evidence="1 2" key="1">
    <citation type="submission" date="2018-01" db="EMBL/GenBank/DDBJ databases">
        <authorList>
            <person name="Gaut B.S."/>
            <person name="Morton B.R."/>
            <person name="Clegg M.T."/>
            <person name="Duvall M.R."/>
        </authorList>
    </citation>
    <scope>NUCLEOTIDE SEQUENCE [LARGE SCALE GENOMIC DNA]</scope>
    <source>
        <strain evidence="1">GP69</strain>
    </source>
</reference>
<dbReference type="InterPro" id="IPR032675">
    <property type="entry name" value="LRR_dom_sf"/>
</dbReference>
<evidence type="ECO:0000313" key="1">
    <source>
        <dbReference type="EMBL" id="SOY29792.1"/>
    </source>
</evidence>
<sequence>MSRTAGIKPFTSSDGYVTIVHMVLSSEGIPGKEGQRLRKMPLETGEMGKSKLYSYDYDDYEQGKNAESMIKEILADPEFPELEELIIGGWGGEYEEDCQAIIDGIVENADRFSHITKLFVGDMDFEVCEVSWIMQGNYSSLWKAMPGLKELTIKGSTNLTLGTIAHDSLESLTIICGGLGKEVIEEIAKAKLPNLKKLLLYIGIEDYGFDGNADTVRELLAVSDFPKLAYLGITDSEIQDELTEVVLESKYIGQITTLDLSNGTLTDKGGQLLLEKLPGLSNIEKLDVHYHYLSDEMMDQLEKLPIAVDVSEQEEAEEWGGKVWYNAMLTE</sequence>
<proteinExistence type="predicted"/>
<evidence type="ECO:0000313" key="2">
    <source>
        <dbReference type="Proteomes" id="UP000236311"/>
    </source>
</evidence>
<dbReference type="AlphaFoldDB" id="A0A2K4ZH70"/>
<gene>
    <name evidence="1" type="ORF">AMURIS_02513</name>
</gene>
<organism evidence="1 2">
    <name type="scientific">Acetatifactor muris</name>
    <dbReference type="NCBI Taxonomy" id="879566"/>
    <lineage>
        <taxon>Bacteria</taxon>
        <taxon>Bacillati</taxon>
        <taxon>Bacillota</taxon>
        <taxon>Clostridia</taxon>
        <taxon>Lachnospirales</taxon>
        <taxon>Lachnospiraceae</taxon>
        <taxon>Acetatifactor</taxon>
    </lineage>
</organism>
<dbReference type="InterPro" id="IPR047722">
    <property type="entry name" value="STM4015-like"/>
</dbReference>
<accession>A0A2K4ZH70</accession>
<protein>
    <recommendedName>
        <fullName evidence="3">Leucine Rich repeats (2 copies)</fullName>
    </recommendedName>
</protein>